<dbReference type="AlphaFoldDB" id="A0A1M6YP71"/>
<dbReference type="Proteomes" id="UP000184248">
    <property type="component" value="Unassembled WGS sequence"/>
</dbReference>
<evidence type="ECO:0000313" key="3">
    <source>
        <dbReference type="Proteomes" id="UP000184248"/>
    </source>
</evidence>
<keyword evidence="3" id="KW-1185">Reference proteome</keyword>
<dbReference type="EMBL" id="FRAL01000009">
    <property type="protein sequence ID" value="SHL20124.1"/>
    <property type="molecule type" value="Genomic_DNA"/>
</dbReference>
<reference evidence="3" key="1">
    <citation type="submission" date="2016-11" db="EMBL/GenBank/DDBJ databases">
        <authorList>
            <person name="Varghese N."/>
            <person name="Submissions S."/>
        </authorList>
    </citation>
    <scope>NUCLEOTIDE SEQUENCE [LARGE SCALE GENOMIC DNA]</scope>
    <source>
        <strain evidence="3">ALO Sharm</strain>
    </source>
</reference>
<protein>
    <recommendedName>
        <fullName evidence="4">Lipoprotein</fullName>
    </recommendedName>
</protein>
<feature type="signal peptide" evidence="1">
    <location>
        <begin position="1"/>
        <end position="20"/>
    </location>
</feature>
<keyword evidence="1" id="KW-0732">Signal</keyword>
<name>A0A1M6YP71_9GAMM</name>
<evidence type="ECO:0000256" key="1">
    <source>
        <dbReference type="SAM" id="SignalP"/>
    </source>
</evidence>
<dbReference type="PROSITE" id="PS51257">
    <property type="entry name" value="PROKAR_LIPOPROTEIN"/>
    <property type="match status" value="1"/>
</dbReference>
<dbReference type="OrthoDB" id="6184055at2"/>
<gene>
    <name evidence="2" type="ORF">SAMN05192556_10954</name>
</gene>
<accession>A0A1M6YP71</accession>
<feature type="chain" id="PRO_5009922947" description="Lipoprotein" evidence="1">
    <location>
        <begin position="21"/>
        <end position="119"/>
    </location>
</feature>
<proteinExistence type="predicted"/>
<evidence type="ECO:0000313" key="2">
    <source>
        <dbReference type="EMBL" id="SHL20124.1"/>
    </source>
</evidence>
<evidence type="ECO:0008006" key="4">
    <source>
        <dbReference type="Google" id="ProtNLM"/>
    </source>
</evidence>
<sequence>MRRRLLGGALMLLLTGCASMAPPAPAEPVTGNVPGSVVDVLDEAMILLMERGYVVRHADADLGRVEAVLGRWPGYRLRLEASPAERGSRVEMTALRGGRPLPPWLLEPWLATLRTRLEN</sequence>
<dbReference type="RefSeq" id="WP_064699038.1">
    <property type="nucleotide sequence ID" value="NZ_BDEO01000005.1"/>
</dbReference>
<organism evidence="2 3">
    <name type="scientific">Halomonas caseinilytica</name>
    <dbReference type="NCBI Taxonomy" id="438744"/>
    <lineage>
        <taxon>Bacteria</taxon>
        <taxon>Pseudomonadati</taxon>
        <taxon>Pseudomonadota</taxon>
        <taxon>Gammaproteobacteria</taxon>
        <taxon>Oceanospirillales</taxon>
        <taxon>Halomonadaceae</taxon>
        <taxon>Halomonas</taxon>
    </lineage>
</organism>